<reference evidence="3 4" key="1">
    <citation type="journal article" date="2017" name="ISME J.">
        <title>Energy and carbon metabolisms in a deep terrestrial subsurface fluid microbial community.</title>
        <authorList>
            <person name="Momper L."/>
            <person name="Jungbluth S.P."/>
            <person name="Lee M.D."/>
            <person name="Amend J.P."/>
        </authorList>
    </citation>
    <scope>NUCLEOTIDE SEQUENCE [LARGE SCALE GENOMIC DNA]</scope>
    <source>
        <strain evidence="3">SURF_26</strain>
    </source>
</reference>
<comment type="caution">
    <text evidence="3">The sequence shown here is derived from an EMBL/GenBank/DDBJ whole genome shotgun (WGS) entry which is preliminary data.</text>
</comment>
<evidence type="ECO:0000313" key="3">
    <source>
        <dbReference type="EMBL" id="RJP58526.1"/>
    </source>
</evidence>
<dbReference type="AlphaFoldDB" id="A0A3A4R253"/>
<proteinExistence type="predicted"/>
<evidence type="ECO:0000256" key="2">
    <source>
        <dbReference type="SAM" id="Phobius"/>
    </source>
</evidence>
<sequence>MNAILNKILFYLSVVAFSLTFYASFRAGASVLHCLLRGSIALVAVGAFGALALRGMFRQIAFELAEYEKRMKEGERREKQAENDRADELEHEMQDETQDQMRDFQEELDAFNNLKS</sequence>
<feature type="region of interest" description="Disordered" evidence="1">
    <location>
        <begin position="72"/>
        <end position="102"/>
    </location>
</feature>
<keyword evidence="2" id="KW-0472">Membrane</keyword>
<name>A0A3A4R253_9BACT</name>
<dbReference type="Proteomes" id="UP000266426">
    <property type="component" value="Unassembled WGS sequence"/>
</dbReference>
<feature type="transmembrane region" description="Helical" evidence="2">
    <location>
        <begin position="9"/>
        <end position="29"/>
    </location>
</feature>
<feature type="transmembrane region" description="Helical" evidence="2">
    <location>
        <begin position="35"/>
        <end position="53"/>
    </location>
</feature>
<organism evidence="3 4">
    <name type="scientific">Candidatus Auribacter fodinae</name>
    <dbReference type="NCBI Taxonomy" id="2093366"/>
    <lineage>
        <taxon>Bacteria</taxon>
        <taxon>Pseudomonadati</taxon>
        <taxon>Candidatus Auribacterota</taxon>
        <taxon>Candidatus Auribacteria</taxon>
        <taxon>Candidatus Auribacterales</taxon>
        <taxon>Candidatus Auribacteraceae</taxon>
        <taxon>Candidatus Auribacter</taxon>
    </lineage>
</organism>
<keyword evidence="2" id="KW-0812">Transmembrane</keyword>
<gene>
    <name evidence="3" type="ORF">C4541_07780</name>
</gene>
<accession>A0A3A4R253</accession>
<dbReference type="EMBL" id="QZJZ01000065">
    <property type="protein sequence ID" value="RJP58526.1"/>
    <property type="molecule type" value="Genomic_DNA"/>
</dbReference>
<evidence type="ECO:0000256" key="1">
    <source>
        <dbReference type="SAM" id="MobiDB-lite"/>
    </source>
</evidence>
<keyword evidence="2" id="KW-1133">Transmembrane helix</keyword>
<protein>
    <submittedName>
        <fullName evidence="3">Uncharacterized protein</fullName>
    </submittedName>
</protein>
<evidence type="ECO:0000313" key="4">
    <source>
        <dbReference type="Proteomes" id="UP000266426"/>
    </source>
</evidence>